<evidence type="ECO:0000313" key="3">
    <source>
        <dbReference type="Proteomes" id="UP000772434"/>
    </source>
</evidence>
<keyword evidence="1" id="KW-0472">Membrane</keyword>
<evidence type="ECO:0000256" key="1">
    <source>
        <dbReference type="SAM" id="Phobius"/>
    </source>
</evidence>
<protein>
    <submittedName>
        <fullName evidence="2">Uncharacterized protein</fullName>
    </submittedName>
</protein>
<organism evidence="2 3">
    <name type="scientific">Rhodocollybia butyracea</name>
    <dbReference type="NCBI Taxonomy" id="206335"/>
    <lineage>
        <taxon>Eukaryota</taxon>
        <taxon>Fungi</taxon>
        <taxon>Dikarya</taxon>
        <taxon>Basidiomycota</taxon>
        <taxon>Agaricomycotina</taxon>
        <taxon>Agaricomycetes</taxon>
        <taxon>Agaricomycetidae</taxon>
        <taxon>Agaricales</taxon>
        <taxon>Marasmiineae</taxon>
        <taxon>Omphalotaceae</taxon>
        <taxon>Rhodocollybia</taxon>
    </lineage>
</organism>
<comment type="caution">
    <text evidence="2">The sequence shown here is derived from an EMBL/GenBank/DDBJ whole genome shotgun (WGS) entry which is preliminary data.</text>
</comment>
<reference evidence="2" key="1">
    <citation type="submission" date="2020-11" db="EMBL/GenBank/DDBJ databases">
        <authorList>
            <consortium name="DOE Joint Genome Institute"/>
            <person name="Ahrendt S."/>
            <person name="Riley R."/>
            <person name="Andreopoulos W."/>
            <person name="Labutti K."/>
            <person name="Pangilinan J."/>
            <person name="Ruiz-Duenas F.J."/>
            <person name="Barrasa J.M."/>
            <person name="Sanchez-Garcia M."/>
            <person name="Camarero S."/>
            <person name="Miyauchi S."/>
            <person name="Serrano A."/>
            <person name="Linde D."/>
            <person name="Babiker R."/>
            <person name="Drula E."/>
            <person name="Ayuso-Fernandez I."/>
            <person name="Pacheco R."/>
            <person name="Padilla G."/>
            <person name="Ferreira P."/>
            <person name="Barriuso J."/>
            <person name="Kellner H."/>
            <person name="Castanera R."/>
            <person name="Alfaro M."/>
            <person name="Ramirez L."/>
            <person name="Pisabarro A.G."/>
            <person name="Kuo A."/>
            <person name="Tritt A."/>
            <person name="Lipzen A."/>
            <person name="He G."/>
            <person name="Yan M."/>
            <person name="Ng V."/>
            <person name="Cullen D."/>
            <person name="Martin F."/>
            <person name="Rosso M.-N."/>
            <person name="Henrissat B."/>
            <person name="Hibbett D."/>
            <person name="Martinez A.T."/>
            <person name="Grigoriev I.V."/>
        </authorList>
    </citation>
    <scope>NUCLEOTIDE SEQUENCE</scope>
    <source>
        <strain evidence="2">AH 40177</strain>
    </source>
</reference>
<dbReference type="Proteomes" id="UP000772434">
    <property type="component" value="Unassembled WGS sequence"/>
</dbReference>
<dbReference type="EMBL" id="JADNRY010000053">
    <property type="protein sequence ID" value="KAF9069222.1"/>
    <property type="molecule type" value="Genomic_DNA"/>
</dbReference>
<gene>
    <name evidence="2" type="ORF">BDP27DRAFT_737451</name>
</gene>
<dbReference type="AlphaFoldDB" id="A0A9P5PVE9"/>
<keyword evidence="1" id="KW-1133">Transmembrane helix</keyword>
<accession>A0A9P5PVE9</accession>
<feature type="transmembrane region" description="Helical" evidence="1">
    <location>
        <begin position="46"/>
        <end position="66"/>
    </location>
</feature>
<keyword evidence="3" id="KW-1185">Reference proteome</keyword>
<dbReference type="OrthoDB" id="2804751at2759"/>
<keyword evidence="1" id="KW-0812">Transmembrane</keyword>
<proteinExistence type="predicted"/>
<name>A0A9P5PVE9_9AGAR</name>
<evidence type="ECO:0000313" key="2">
    <source>
        <dbReference type="EMBL" id="KAF9069222.1"/>
    </source>
</evidence>
<sequence>MKEYDSEINIGSSGGKSIGQSDYKHFLRIKVLSKSRNTRRKLPKELQSYIFSFCPFSLTTLVWFAAQLQSVCRASYRPSQSLLILPFLYPVCVCGRQSLFFCKESVLTEYLSFYRLGSLGKVENLVVFIPSISARASLVLVATDLPKEKEIMEQSSGLQAESVEAADSVRQAMILTHLQQEPDEVQYAMRNTCSGILFGIYSWLRTFFIKISLSCTSFSNSGYACNIKVKTISNATGRIHIPPTAPNSSSCAALDLTYSVLTTMTLKVSPNDLDK</sequence>